<dbReference type="STRING" id="6182.A0A4Z2DKE9"/>
<evidence type="ECO:0000256" key="3">
    <source>
        <dbReference type="ARBA" id="ARBA00023274"/>
    </source>
</evidence>
<dbReference type="SUPFAM" id="SSF50104">
    <property type="entry name" value="Translation proteins SH3-like domain"/>
    <property type="match status" value="1"/>
</dbReference>
<comment type="caution">
    <text evidence="6">The sequence shown here is derived from an EMBL/GenBank/DDBJ whole genome shotgun (WGS) entry which is preliminary data.</text>
</comment>
<dbReference type="InterPro" id="IPR057264">
    <property type="entry name" value="Ribosomal_uL24_C"/>
</dbReference>
<evidence type="ECO:0000256" key="2">
    <source>
        <dbReference type="ARBA" id="ARBA00022980"/>
    </source>
</evidence>
<dbReference type="InterPro" id="IPR005825">
    <property type="entry name" value="Ribosomal_uL24_CS"/>
</dbReference>
<evidence type="ECO:0000313" key="6">
    <source>
        <dbReference type="EMBL" id="TNN16887.1"/>
    </source>
</evidence>
<dbReference type="GO" id="GO:1990904">
    <property type="term" value="C:ribonucleoprotein complex"/>
    <property type="evidence" value="ECO:0007669"/>
    <property type="project" value="UniProtKB-KW"/>
</dbReference>
<name>A0A4Z2DKE9_SCHJA</name>
<accession>A0A4Z2DKE9</accession>
<evidence type="ECO:0000256" key="4">
    <source>
        <dbReference type="SAM" id="MobiDB-lite"/>
    </source>
</evidence>
<dbReference type="InterPro" id="IPR003256">
    <property type="entry name" value="Ribosomal_uL24"/>
</dbReference>
<evidence type="ECO:0000313" key="7">
    <source>
        <dbReference type="Proteomes" id="UP000311919"/>
    </source>
</evidence>
<protein>
    <submittedName>
        <fullName evidence="6">Putative 39S ribosomal protein L24</fullName>
    </submittedName>
</protein>
<sequence length="326" mass="37616">MTPLQNCIPPRANSPSASDNNQREVTSETFYGSTKIAVNPTPCRKIFPNIGEALTSLGYIYKFNYWPRYVARLIKFRPVYRKGLLGWRFETDHIFQRPDSLPNEMREEKFLPVWHFSDKPPWNTANRLSEFPYQNTIWCVIHPDGHKDVRKLQPMLPENQLIFKGDRVFILVGPDKGRIGIVSSVLKIRRMVYVDGLNYRITTSRNYCSLKRSEDPLCVDSQVALVDPSNNEPCKCSWRYTEDGIRVRVSLQTGHVIPLPAAARYLDDLTDPKTAVVSSGDTNESFVSNITLNYIHSTSDVHFEKSLSQHLNLKCDYLKPAFTYWY</sequence>
<evidence type="ECO:0000256" key="1">
    <source>
        <dbReference type="ARBA" id="ARBA00010618"/>
    </source>
</evidence>
<dbReference type="Proteomes" id="UP000311919">
    <property type="component" value="Unassembled WGS sequence"/>
</dbReference>
<comment type="similarity">
    <text evidence="1">Belongs to the universal ribosomal protein uL24 family.</text>
</comment>
<dbReference type="GO" id="GO:0003735">
    <property type="term" value="F:structural constituent of ribosome"/>
    <property type="evidence" value="ECO:0007669"/>
    <property type="project" value="InterPro"/>
</dbReference>
<dbReference type="AlphaFoldDB" id="A0A4Z2DKE9"/>
<dbReference type="CDD" id="cd06089">
    <property type="entry name" value="KOW_RPL26"/>
    <property type="match status" value="1"/>
</dbReference>
<reference evidence="6 7" key="1">
    <citation type="submission" date="2019-03" db="EMBL/GenBank/DDBJ databases">
        <title>An improved genome assembly of the fluke Schistosoma japonicum.</title>
        <authorList>
            <person name="Hu W."/>
            <person name="Luo F."/>
            <person name="Yin M."/>
            <person name="Mo X."/>
            <person name="Sun C."/>
            <person name="Wu Q."/>
            <person name="Zhu B."/>
            <person name="Xiang M."/>
            <person name="Wang J."/>
            <person name="Wang Y."/>
            <person name="Zhang T."/>
            <person name="Xu B."/>
            <person name="Zheng H."/>
            <person name="Feng Z."/>
        </authorList>
    </citation>
    <scope>NUCLEOTIDE SEQUENCE [LARGE SCALE GENOMIC DNA]</scope>
    <source>
        <strain evidence="6">HuSjv2</strain>
        <tissue evidence="6">Worms</tissue>
    </source>
</reference>
<evidence type="ECO:0000259" key="5">
    <source>
        <dbReference type="Pfam" id="PF17136"/>
    </source>
</evidence>
<dbReference type="GO" id="GO:0005840">
    <property type="term" value="C:ribosome"/>
    <property type="evidence" value="ECO:0007669"/>
    <property type="project" value="UniProtKB-KW"/>
</dbReference>
<organism evidence="6 7">
    <name type="scientific">Schistosoma japonicum</name>
    <name type="common">Blood fluke</name>
    <dbReference type="NCBI Taxonomy" id="6182"/>
    <lineage>
        <taxon>Eukaryota</taxon>
        <taxon>Metazoa</taxon>
        <taxon>Spiralia</taxon>
        <taxon>Lophotrochozoa</taxon>
        <taxon>Platyhelminthes</taxon>
        <taxon>Trematoda</taxon>
        <taxon>Digenea</taxon>
        <taxon>Strigeidida</taxon>
        <taxon>Schistosomatoidea</taxon>
        <taxon>Schistosomatidae</taxon>
        <taxon>Schistosoma</taxon>
    </lineage>
</organism>
<dbReference type="Gene3D" id="2.30.30.30">
    <property type="match status" value="1"/>
</dbReference>
<proteinExistence type="inferred from homology"/>
<dbReference type="InterPro" id="IPR008991">
    <property type="entry name" value="Translation_prot_SH3-like_sf"/>
</dbReference>
<dbReference type="GO" id="GO:0006412">
    <property type="term" value="P:translation"/>
    <property type="evidence" value="ECO:0007669"/>
    <property type="project" value="InterPro"/>
</dbReference>
<feature type="region of interest" description="Disordered" evidence="4">
    <location>
        <begin position="1"/>
        <end position="25"/>
    </location>
</feature>
<dbReference type="PROSITE" id="PS01108">
    <property type="entry name" value="RIBOSOMAL_L24"/>
    <property type="match status" value="1"/>
</dbReference>
<feature type="domain" description="Large ribosomal subunit protein uL24 C-terminal" evidence="5">
    <location>
        <begin position="212"/>
        <end position="257"/>
    </location>
</feature>
<dbReference type="InterPro" id="IPR014722">
    <property type="entry name" value="Rib_uL2_dom2"/>
</dbReference>
<keyword evidence="3" id="KW-0687">Ribonucleoprotein</keyword>
<dbReference type="GO" id="GO:0003723">
    <property type="term" value="F:RNA binding"/>
    <property type="evidence" value="ECO:0007669"/>
    <property type="project" value="InterPro"/>
</dbReference>
<gene>
    <name evidence="6" type="ORF">EWB00_000094</name>
</gene>
<keyword evidence="2 6" id="KW-0689">Ribosomal protein</keyword>
<keyword evidence="7" id="KW-1185">Reference proteome</keyword>
<dbReference type="OrthoDB" id="359154at2759"/>
<dbReference type="EMBL" id="SKCS01000102">
    <property type="protein sequence ID" value="TNN16887.1"/>
    <property type="molecule type" value="Genomic_DNA"/>
</dbReference>
<dbReference type="PANTHER" id="PTHR12903">
    <property type="entry name" value="MITOCHONDRIAL RIBOSOMAL PROTEIN L24"/>
    <property type="match status" value="1"/>
</dbReference>
<dbReference type="Pfam" id="PF17136">
    <property type="entry name" value="ribosomal_L24"/>
    <property type="match status" value="1"/>
</dbReference>
<dbReference type="InterPro" id="IPR041988">
    <property type="entry name" value="Ribosomal_uL24_KOW"/>
</dbReference>